<feature type="region of interest" description="Disordered" evidence="1">
    <location>
        <begin position="431"/>
        <end position="462"/>
    </location>
</feature>
<feature type="compositionally biased region" description="Low complexity" evidence="1">
    <location>
        <begin position="247"/>
        <end position="265"/>
    </location>
</feature>
<sequence length="492" mass="50961">MARRNARADDDSFERLGSPQPEATRDDDDADLCDRPAAGGPASADCLGGGSDEGFVHVTRPLMTVRQFTDWVRDVRLPNADAVMQGRLEDDTIQALVARPTFLRDLLASFDARLRKGATTTADATPTAEPSSHDDVAVEGDAWPRLWAQFVRDLPREELRIEGELLSPPADAAGAQDLAIDPAGYAADVVLPKLRACIARRLPPASPTDGDGAVPSSTPGSKQAPTHGGIGIMRGLATILGLGGNTSPMAASPSDGGASAGPDSAYPTPPGIPEGNTAAGGHRADVVEGYARLAVLMAQQAVLALPLEIISAQFCTDIDARLFVGELQRADPRSAGSGMRVSLDGPPDGRAHGAVLSVSKTFRVFSIADDDGDTDFGGGGRPSDYTLFYVSVTIELDLLARSSNGAGGSGGRHQQAADDHVSIVWRVEPATAPSHTVTRGDAAATQQAAPLSPASAPPGSPGYTRVRPCDCLGASSGYHQATCPINWAAADP</sequence>
<evidence type="ECO:0000256" key="1">
    <source>
        <dbReference type="SAM" id="MobiDB-lite"/>
    </source>
</evidence>
<feature type="region of interest" description="Disordered" evidence="1">
    <location>
        <begin position="1"/>
        <end position="50"/>
    </location>
</feature>
<name>A0A7S1QAJ3_NEODS</name>
<protein>
    <submittedName>
        <fullName evidence="2">Uncharacterized protein</fullName>
    </submittedName>
</protein>
<accession>A0A7S1QAJ3</accession>
<proteinExistence type="predicted"/>
<feature type="compositionally biased region" description="Low complexity" evidence="1">
    <location>
        <begin position="442"/>
        <end position="454"/>
    </location>
</feature>
<organism evidence="2">
    <name type="scientific">Neobodo designis</name>
    <name type="common">Flagellated protozoan</name>
    <name type="synonym">Bodo designis</name>
    <dbReference type="NCBI Taxonomy" id="312471"/>
    <lineage>
        <taxon>Eukaryota</taxon>
        <taxon>Discoba</taxon>
        <taxon>Euglenozoa</taxon>
        <taxon>Kinetoplastea</taxon>
        <taxon>Metakinetoplastina</taxon>
        <taxon>Neobodonida</taxon>
        <taxon>Neobodo</taxon>
    </lineage>
</organism>
<gene>
    <name evidence="2" type="ORF">NDES1114_LOCUS21304</name>
</gene>
<feature type="region of interest" description="Disordered" evidence="1">
    <location>
        <begin position="244"/>
        <end position="280"/>
    </location>
</feature>
<feature type="region of interest" description="Disordered" evidence="1">
    <location>
        <begin position="202"/>
        <end position="228"/>
    </location>
</feature>
<reference evidence="2" key="1">
    <citation type="submission" date="2021-01" db="EMBL/GenBank/DDBJ databases">
        <authorList>
            <person name="Corre E."/>
            <person name="Pelletier E."/>
            <person name="Niang G."/>
            <person name="Scheremetjew M."/>
            <person name="Finn R."/>
            <person name="Kale V."/>
            <person name="Holt S."/>
            <person name="Cochrane G."/>
            <person name="Meng A."/>
            <person name="Brown T."/>
            <person name="Cohen L."/>
        </authorList>
    </citation>
    <scope>NUCLEOTIDE SEQUENCE</scope>
    <source>
        <strain evidence="2">CCAP 1951/1</strain>
    </source>
</reference>
<dbReference type="AlphaFoldDB" id="A0A7S1QAJ3"/>
<feature type="compositionally biased region" description="Basic and acidic residues" evidence="1">
    <location>
        <begin position="1"/>
        <end position="14"/>
    </location>
</feature>
<evidence type="ECO:0000313" key="2">
    <source>
        <dbReference type="EMBL" id="CAD9128807.1"/>
    </source>
</evidence>
<feature type="compositionally biased region" description="Polar residues" evidence="1">
    <location>
        <begin position="215"/>
        <end position="224"/>
    </location>
</feature>
<dbReference type="EMBL" id="HBGF01031887">
    <property type="protein sequence ID" value="CAD9128807.1"/>
    <property type="molecule type" value="Transcribed_RNA"/>
</dbReference>